<sequence length="52" mass="5447">MIAWATIVALVMGALFYVADPSTFARSVAELVGVIALFALVCAAEVFSEPKS</sequence>
<keyword evidence="3" id="KW-1185">Reference proteome</keyword>
<evidence type="ECO:0000256" key="1">
    <source>
        <dbReference type="SAM" id="Phobius"/>
    </source>
</evidence>
<dbReference type="Proteomes" id="UP000199569">
    <property type="component" value="Unassembled WGS sequence"/>
</dbReference>
<name>A0A1G5C4U1_9HYPH</name>
<keyword evidence="1" id="KW-1133">Transmembrane helix</keyword>
<proteinExistence type="predicted"/>
<keyword evidence="1" id="KW-0472">Membrane</keyword>
<dbReference type="STRING" id="549386.SAMN02927923_00446"/>
<feature type="transmembrane region" description="Helical" evidence="1">
    <location>
        <begin position="31"/>
        <end position="48"/>
    </location>
</feature>
<reference evidence="2 3" key="1">
    <citation type="submission" date="2016-10" db="EMBL/GenBank/DDBJ databases">
        <authorList>
            <person name="de Groot N.N."/>
        </authorList>
    </citation>
    <scope>NUCLEOTIDE SEQUENCE [LARGE SCALE GENOMIC DNA]</scope>
    <source>
        <strain evidence="2 3">CGMCC 1.7666</strain>
    </source>
</reference>
<organism evidence="2 3">
    <name type="scientific">Microvirga guangxiensis</name>
    <dbReference type="NCBI Taxonomy" id="549386"/>
    <lineage>
        <taxon>Bacteria</taxon>
        <taxon>Pseudomonadati</taxon>
        <taxon>Pseudomonadota</taxon>
        <taxon>Alphaproteobacteria</taxon>
        <taxon>Hyphomicrobiales</taxon>
        <taxon>Methylobacteriaceae</taxon>
        <taxon>Microvirga</taxon>
    </lineage>
</organism>
<gene>
    <name evidence="2" type="ORF">SAMN02927923_00446</name>
</gene>
<protein>
    <submittedName>
        <fullName evidence="2">Uncharacterized protein</fullName>
    </submittedName>
</protein>
<dbReference type="AlphaFoldDB" id="A0A1G5C4U1"/>
<accession>A0A1G5C4U1</accession>
<evidence type="ECO:0000313" key="3">
    <source>
        <dbReference type="Proteomes" id="UP000199569"/>
    </source>
</evidence>
<evidence type="ECO:0000313" key="2">
    <source>
        <dbReference type="EMBL" id="SCX97347.1"/>
    </source>
</evidence>
<dbReference type="RefSeq" id="WP_175493739.1">
    <property type="nucleotide sequence ID" value="NZ_FMVJ01000002.1"/>
</dbReference>
<dbReference type="EMBL" id="FMVJ01000002">
    <property type="protein sequence ID" value="SCX97347.1"/>
    <property type="molecule type" value="Genomic_DNA"/>
</dbReference>
<keyword evidence="1" id="KW-0812">Transmembrane</keyword>